<evidence type="ECO:0000313" key="7">
    <source>
        <dbReference type="Proteomes" id="UP000813385"/>
    </source>
</evidence>
<keyword evidence="1" id="KW-0479">Metal-binding</keyword>
<comment type="caution">
    <text evidence="6">The sequence shown here is derived from an EMBL/GenBank/DDBJ whole genome shotgun (WGS) entry which is preliminary data.</text>
</comment>
<evidence type="ECO:0000256" key="1">
    <source>
        <dbReference type="ARBA" id="ARBA00022723"/>
    </source>
</evidence>
<dbReference type="GO" id="GO:0008270">
    <property type="term" value="F:zinc ion binding"/>
    <property type="evidence" value="ECO:0007669"/>
    <property type="project" value="UniProtKB-KW"/>
</dbReference>
<dbReference type="Gene3D" id="6.10.140.2220">
    <property type="match status" value="1"/>
</dbReference>
<dbReference type="OrthoDB" id="432970at2759"/>
<name>A0A8K0X6E2_9PEZI</name>
<dbReference type="InterPro" id="IPR002893">
    <property type="entry name" value="Znf_MYND"/>
</dbReference>
<gene>
    <name evidence="6" type="ORF">B0T11DRAFT_349713</name>
</gene>
<accession>A0A8K0X6E2</accession>
<protein>
    <recommendedName>
        <fullName evidence="5">MYND-type domain-containing protein</fullName>
    </recommendedName>
</protein>
<reference evidence="6" key="1">
    <citation type="journal article" date="2021" name="Nat. Commun.">
        <title>Genetic determinants of endophytism in the Arabidopsis root mycobiome.</title>
        <authorList>
            <person name="Mesny F."/>
            <person name="Miyauchi S."/>
            <person name="Thiergart T."/>
            <person name="Pickel B."/>
            <person name="Atanasova L."/>
            <person name="Karlsson M."/>
            <person name="Huettel B."/>
            <person name="Barry K.W."/>
            <person name="Haridas S."/>
            <person name="Chen C."/>
            <person name="Bauer D."/>
            <person name="Andreopoulos W."/>
            <person name="Pangilinan J."/>
            <person name="LaButti K."/>
            <person name="Riley R."/>
            <person name="Lipzen A."/>
            <person name="Clum A."/>
            <person name="Drula E."/>
            <person name="Henrissat B."/>
            <person name="Kohler A."/>
            <person name="Grigoriev I.V."/>
            <person name="Martin F.M."/>
            <person name="Hacquard S."/>
        </authorList>
    </citation>
    <scope>NUCLEOTIDE SEQUENCE</scope>
    <source>
        <strain evidence="6">MPI-CAGE-AT-0016</strain>
    </source>
</reference>
<evidence type="ECO:0000256" key="2">
    <source>
        <dbReference type="ARBA" id="ARBA00022771"/>
    </source>
</evidence>
<keyword evidence="3" id="KW-0862">Zinc</keyword>
<evidence type="ECO:0000259" key="5">
    <source>
        <dbReference type="PROSITE" id="PS50865"/>
    </source>
</evidence>
<dbReference type="EMBL" id="JAGPXD010000002">
    <property type="protein sequence ID" value="KAH7368220.1"/>
    <property type="molecule type" value="Genomic_DNA"/>
</dbReference>
<keyword evidence="2 4" id="KW-0863">Zinc-finger</keyword>
<organism evidence="6 7">
    <name type="scientific">Plectosphaerella cucumerina</name>
    <dbReference type="NCBI Taxonomy" id="40658"/>
    <lineage>
        <taxon>Eukaryota</taxon>
        <taxon>Fungi</taxon>
        <taxon>Dikarya</taxon>
        <taxon>Ascomycota</taxon>
        <taxon>Pezizomycotina</taxon>
        <taxon>Sordariomycetes</taxon>
        <taxon>Hypocreomycetidae</taxon>
        <taxon>Glomerellales</taxon>
        <taxon>Plectosphaerellaceae</taxon>
        <taxon>Plectosphaerella</taxon>
    </lineage>
</organism>
<keyword evidence="7" id="KW-1185">Reference proteome</keyword>
<proteinExistence type="predicted"/>
<dbReference type="Pfam" id="PF01753">
    <property type="entry name" value="zf-MYND"/>
    <property type="match status" value="1"/>
</dbReference>
<dbReference type="PROSITE" id="PS50865">
    <property type="entry name" value="ZF_MYND_2"/>
    <property type="match status" value="1"/>
</dbReference>
<evidence type="ECO:0000256" key="4">
    <source>
        <dbReference type="PROSITE-ProRule" id="PRU00134"/>
    </source>
</evidence>
<evidence type="ECO:0000256" key="3">
    <source>
        <dbReference type="ARBA" id="ARBA00022833"/>
    </source>
</evidence>
<sequence length="509" mass="58489">MASPKTPTKPPFWHPDPPPGFAKTIRFDRIPGSNPLKLLFERLPSTYADNEASWDVEGRDRLDRAFVFVLWGFANSDRDAVVSLSNSREAGLLWDVARDAFTLEDPTDLNKTKNYFLQGLAQLLTDNPSSTDLMTTGPVHSDNLISNAPWGVMADWIAMGRVDTDSLGTAWERHTDRNELEVIKAWTCYSCEARIQGQILYCGFCGHPEYAQMNGVRYCSEECQKIDWREHKEECSQRRFFFRGCEIFKYIAHDFQVVTYTKWPRGLASHVDTAFRRAADEDVDKQREEADEHKHTDTSCPSISFFTRLAWDQPDIYAVLRPLISNIFKGLCQQVSILKVYMRNARDVISRTHDISINPGCTGTIKEKQPMFHPHSVLYLRIKTGEEFIIDLHSNVFGFATDVIPFNVFIRSRVAGIISITDPLDDNRAEEWAPDCMREIQHGRHELMKAFLRRSKVLIKEECKAKNIQTSICQICHLRDPLYEDIRIKLCASSRPVLEGLYQGNLPYH</sequence>
<feature type="domain" description="MYND-type" evidence="5">
    <location>
        <begin position="188"/>
        <end position="235"/>
    </location>
</feature>
<evidence type="ECO:0000313" key="6">
    <source>
        <dbReference type="EMBL" id="KAH7368220.1"/>
    </source>
</evidence>
<dbReference type="SUPFAM" id="SSF144232">
    <property type="entry name" value="HIT/MYND zinc finger-like"/>
    <property type="match status" value="1"/>
</dbReference>
<dbReference type="AlphaFoldDB" id="A0A8K0X6E2"/>
<dbReference type="Proteomes" id="UP000813385">
    <property type="component" value="Unassembled WGS sequence"/>
</dbReference>